<evidence type="ECO:0000256" key="5">
    <source>
        <dbReference type="ARBA" id="ARBA00022741"/>
    </source>
</evidence>
<evidence type="ECO:0000313" key="12">
    <source>
        <dbReference type="EMBL" id="GFE83016.1"/>
    </source>
</evidence>
<evidence type="ECO:0000256" key="8">
    <source>
        <dbReference type="ARBA" id="ARBA00023026"/>
    </source>
</evidence>
<dbReference type="SUPFAM" id="SSF55785">
    <property type="entry name" value="PYP-like sensor domain (PAS domain)"/>
    <property type="match status" value="3"/>
</dbReference>
<dbReference type="PROSITE" id="PS50113">
    <property type="entry name" value="PAC"/>
    <property type="match status" value="2"/>
</dbReference>
<keyword evidence="4" id="KW-0808">Transferase</keyword>
<dbReference type="GO" id="GO:0005524">
    <property type="term" value="F:ATP binding"/>
    <property type="evidence" value="ECO:0007669"/>
    <property type="project" value="UniProtKB-KW"/>
</dbReference>
<keyword evidence="13" id="KW-1185">Reference proteome</keyword>
<dbReference type="InterPro" id="IPR005467">
    <property type="entry name" value="His_kinase_dom"/>
</dbReference>
<dbReference type="SMART" id="SM00091">
    <property type="entry name" value="PAS"/>
    <property type="match status" value="2"/>
</dbReference>
<dbReference type="PANTHER" id="PTHR41523:SF8">
    <property type="entry name" value="ETHYLENE RESPONSE SENSOR PROTEIN"/>
    <property type="match status" value="1"/>
</dbReference>
<evidence type="ECO:0000256" key="6">
    <source>
        <dbReference type="ARBA" id="ARBA00022777"/>
    </source>
</evidence>
<evidence type="ECO:0000256" key="3">
    <source>
        <dbReference type="ARBA" id="ARBA00022553"/>
    </source>
</evidence>
<dbReference type="NCBIfam" id="TIGR00229">
    <property type="entry name" value="sensory_box"/>
    <property type="match status" value="2"/>
</dbReference>
<evidence type="ECO:0000256" key="2">
    <source>
        <dbReference type="ARBA" id="ARBA00012438"/>
    </source>
</evidence>
<dbReference type="InterPro" id="IPR035965">
    <property type="entry name" value="PAS-like_dom_sf"/>
</dbReference>
<dbReference type="Gene3D" id="3.30.450.20">
    <property type="entry name" value="PAS domain"/>
    <property type="match status" value="3"/>
</dbReference>
<protein>
    <recommendedName>
        <fullName evidence="2">histidine kinase</fullName>
        <ecNumber evidence="2">2.7.13.3</ecNumber>
    </recommendedName>
</protein>
<feature type="domain" description="PAS" evidence="10">
    <location>
        <begin position="311"/>
        <end position="381"/>
    </location>
</feature>
<evidence type="ECO:0000259" key="10">
    <source>
        <dbReference type="PROSITE" id="PS50112"/>
    </source>
</evidence>
<evidence type="ECO:0000313" key="13">
    <source>
        <dbReference type="Proteomes" id="UP000445000"/>
    </source>
</evidence>
<dbReference type="EC" id="2.7.13.3" evidence="2"/>
<feature type="domain" description="PAC" evidence="11">
    <location>
        <begin position="103"/>
        <end position="155"/>
    </location>
</feature>
<dbReference type="SUPFAM" id="SSF55874">
    <property type="entry name" value="ATPase domain of HSP90 chaperone/DNA topoisomerase II/histidine kinase"/>
    <property type="match status" value="1"/>
</dbReference>
<gene>
    <name evidence="12" type="ORF">GCM10011487_50160</name>
</gene>
<dbReference type="PANTHER" id="PTHR41523">
    <property type="entry name" value="TWO-COMPONENT SYSTEM SENSOR PROTEIN"/>
    <property type="match status" value="1"/>
</dbReference>
<accession>A0A829YKI9</accession>
<comment type="catalytic activity">
    <reaction evidence="1">
        <text>ATP + protein L-histidine = ADP + protein N-phospho-L-histidine.</text>
        <dbReference type="EC" id="2.7.13.3"/>
    </reaction>
</comment>
<dbReference type="CDD" id="cd00130">
    <property type="entry name" value="PAS"/>
    <property type="match status" value="2"/>
</dbReference>
<keyword evidence="7" id="KW-0067">ATP-binding</keyword>
<keyword evidence="8" id="KW-0843">Virulence</keyword>
<dbReference type="InterPro" id="IPR000014">
    <property type="entry name" value="PAS"/>
</dbReference>
<dbReference type="Pfam" id="PF02518">
    <property type="entry name" value="HATPase_c"/>
    <property type="match status" value="1"/>
</dbReference>
<dbReference type="Gene3D" id="3.30.565.10">
    <property type="entry name" value="Histidine kinase-like ATPase, C-terminal domain"/>
    <property type="match status" value="1"/>
</dbReference>
<dbReference type="SMART" id="SM00086">
    <property type="entry name" value="PAC"/>
    <property type="match status" value="2"/>
</dbReference>
<evidence type="ECO:0000256" key="7">
    <source>
        <dbReference type="ARBA" id="ARBA00022840"/>
    </source>
</evidence>
<feature type="domain" description="PAC" evidence="11">
    <location>
        <begin position="384"/>
        <end position="436"/>
    </location>
</feature>
<evidence type="ECO:0000259" key="9">
    <source>
        <dbReference type="PROSITE" id="PS50109"/>
    </source>
</evidence>
<dbReference type="Pfam" id="PF08447">
    <property type="entry name" value="PAS_3"/>
    <property type="match status" value="2"/>
</dbReference>
<keyword evidence="6" id="KW-0418">Kinase</keyword>
<dbReference type="Proteomes" id="UP000445000">
    <property type="component" value="Unassembled WGS sequence"/>
</dbReference>
<evidence type="ECO:0000259" key="11">
    <source>
        <dbReference type="PROSITE" id="PS50113"/>
    </source>
</evidence>
<feature type="domain" description="Histidine kinase" evidence="9">
    <location>
        <begin position="440"/>
        <end position="631"/>
    </location>
</feature>
<evidence type="ECO:0000256" key="1">
    <source>
        <dbReference type="ARBA" id="ARBA00000085"/>
    </source>
</evidence>
<keyword evidence="3" id="KW-0597">Phosphoprotein</keyword>
<dbReference type="RefSeq" id="WP_161814638.1">
    <property type="nucleotide sequence ID" value="NZ_BLJN01000005.1"/>
</dbReference>
<reference evidence="13" key="1">
    <citation type="submission" date="2020-01" db="EMBL/GenBank/DDBJ databases">
        <title>'Steroidobacter agaridevorans' sp. nov., agar-degrading bacteria isolated from rhizosphere soils.</title>
        <authorList>
            <person name="Ikenaga M."/>
            <person name="Kataoka M."/>
            <person name="Murouchi A."/>
            <person name="Katsuragi S."/>
            <person name="Sakai M."/>
        </authorList>
    </citation>
    <scope>NUCLEOTIDE SEQUENCE [LARGE SCALE GENOMIC DNA]</scope>
    <source>
        <strain evidence="13">YU21-B</strain>
    </source>
</reference>
<dbReference type="AlphaFoldDB" id="A0A829YKI9"/>
<dbReference type="InterPro" id="IPR013655">
    <property type="entry name" value="PAS_fold_3"/>
</dbReference>
<dbReference type="InterPro" id="IPR011495">
    <property type="entry name" value="Sig_transdc_His_kin_sub2_dim/P"/>
</dbReference>
<name>A0A829YKI9_9GAMM</name>
<dbReference type="GO" id="GO:0004673">
    <property type="term" value="F:protein histidine kinase activity"/>
    <property type="evidence" value="ECO:0007669"/>
    <property type="project" value="UniProtKB-EC"/>
</dbReference>
<dbReference type="InterPro" id="IPR036890">
    <property type="entry name" value="HATPase_C_sf"/>
</dbReference>
<dbReference type="InterPro" id="IPR003594">
    <property type="entry name" value="HATPase_dom"/>
</dbReference>
<dbReference type="FunFam" id="3.30.450.20:FF:000099">
    <property type="entry name" value="Sensory box sensor histidine kinase"/>
    <property type="match status" value="1"/>
</dbReference>
<proteinExistence type="predicted"/>
<dbReference type="PROSITE" id="PS50112">
    <property type="entry name" value="PAS"/>
    <property type="match status" value="1"/>
</dbReference>
<dbReference type="InterPro" id="IPR001610">
    <property type="entry name" value="PAC"/>
</dbReference>
<evidence type="ECO:0000256" key="4">
    <source>
        <dbReference type="ARBA" id="ARBA00022679"/>
    </source>
</evidence>
<dbReference type="Pfam" id="PF07568">
    <property type="entry name" value="HisKA_2"/>
    <property type="match status" value="1"/>
</dbReference>
<sequence length="634" mass="72093">MHAKPGRVGLASGHRYHSLDATRLVERKLRESQERLHAFLLASTTSMYRMSADWSEMRELDGQGFLSDTASPRTDWLQSYIPVDEQRRVLAAIAEAIRTKSMFDLEHRVQLADGSFGWTHSRAVPMLDERGEIVEWFGAATDITERKRMEDALRAGEERFRLLYEAQHTAHLVLSPDLIIEAVSEPYAQATLTRETDLVGKHMFDAFPDNPDDPQATGVRNLAASLSWVKEHRRPHRMAVQKYDIRRPSGEFEVRWWAPLNIPVLGPDGTVRHIIHQVEDVTCEMLERQNAAEAKAAEERMRAVAEVLRDREDQFRTMADALPQLAWMADDTGWIYWYNRRWYEYTGTTLDEMQGWGWQKVHHPDHVERVVKRIQRSWDTGEAWEDTFPLRGADGQYRWFLSRAVPLRDAEGRVTRWFGTNTDITERQQREDFQKLLLHEISHRVKNSLAMVSGLLALQAKGLEGTVRHAVEDASVRVRTVATVHDQLWRQADAREIELAPFLSNLATAIATAAPRHKTLVEAEPAIVSADAAVPIGLLINELVTNAYKHAYAPGSEGEVRIAGRRTKDHCYELIVADGGRGLPSDFDLRKPRGSLGVRVITNLTAQLKGTLTVRSSHPGTRFIVEFPIKTHAA</sequence>
<dbReference type="SMART" id="SM00387">
    <property type="entry name" value="HATPase_c"/>
    <property type="match status" value="1"/>
</dbReference>
<dbReference type="InterPro" id="IPR000700">
    <property type="entry name" value="PAS-assoc_C"/>
</dbReference>
<dbReference type="PROSITE" id="PS50109">
    <property type="entry name" value="HIS_KIN"/>
    <property type="match status" value="1"/>
</dbReference>
<keyword evidence="5" id="KW-0547">Nucleotide-binding</keyword>
<organism evidence="12 13">
    <name type="scientific">Steroidobacter agaridevorans</name>
    <dbReference type="NCBI Taxonomy" id="2695856"/>
    <lineage>
        <taxon>Bacteria</taxon>
        <taxon>Pseudomonadati</taxon>
        <taxon>Pseudomonadota</taxon>
        <taxon>Gammaproteobacteria</taxon>
        <taxon>Steroidobacterales</taxon>
        <taxon>Steroidobacteraceae</taxon>
        <taxon>Steroidobacter</taxon>
    </lineage>
</organism>
<dbReference type="EMBL" id="BLJN01000005">
    <property type="protein sequence ID" value="GFE83016.1"/>
    <property type="molecule type" value="Genomic_DNA"/>
</dbReference>
<comment type="caution">
    <text evidence="12">The sequence shown here is derived from an EMBL/GenBank/DDBJ whole genome shotgun (WGS) entry which is preliminary data.</text>
</comment>